<organism evidence="2 3">
    <name type="scientific">Bursaphelenchus okinawaensis</name>
    <dbReference type="NCBI Taxonomy" id="465554"/>
    <lineage>
        <taxon>Eukaryota</taxon>
        <taxon>Metazoa</taxon>
        <taxon>Ecdysozoa</taxon>
        <taxon>Nematoda</taxon>
        <taxon>Chromadorea</taxon>
        <taxon>Rhabditida</taxon>
        <taxon>Tylenchina</taxon>
        <taxon>Tylenchomorpha</taxon>
        <taxon>Aphelenchoidea</taxon>
        <taxon>Aphelenchoididae</taxon>
        <taxon>Bursaphelenchus</taxon>
    </lineage>
</organism>
<keyword evidence="1" id="KW-0472">Membrane</keyword>
<dbReference type="EMBL" id="CAJFDH010000005">
    <property type="protein sequence ID" value="CAD5223475.1"/>
    <property type="molecule type" value="Genomic_DNA"/>
</dbReference>
<comment type="caution">
    <text evidence="2">The sequence shown here is derived from an EMBL/GenBank/DDBJ whole genome shotgun (WGS) entry which is preliminary data.</text>
</comment>
<keyword evidence="3" id="KW-1185">Reference proteome</keyword>
<dbReference type="AlphaFoldDB" id="A0A811L2Z8"/>
<evidence type="ECO:0000313" key="2">
    <source>
        <dbReference type="EMBL" id="CAD5223475.1"/>
    </source>
</evidence>
<sequence length="88" mass="10131">MSLDSILNSVDLLLIDISDNLNRLLTTLTIFIPIFVIAFTVLVVLLLLIIVFTMILQYKKYRRVESLKRRKSSDIESPPLIEAKLEKV</sequence>
<protein>
    <submittedName>
        <fullName evidence="2">Uncharacterized protein</fullName>
    </submittedName>
</protein>
<keyword evidence="1" id="KW-1133">Transmembrane helix</keyword>
<proteinExistence type="predicted"/>
<feature type="transmembrane region" description="Helical" evidence="1">
    <location>
        <begin position="30"/>
        <end position="56"/>
    </location>
</feature>
<accession>A0A811L2Z8</accession>
<name>A0A811L2Z8_9BILA</name>
<reference evidence="2" key="1">
    <citation type="submission" date="2020-09" db="EMBL/GenBank/DDBJ databases">
        <authorList>
            <person name="Kikuchi T."/>
        </authorList>
    </citation>
    <scope>NUCLEOTIDE SEQUENCE</scope>
    <source>
        <strain evidence="2">SH1</strain>
    </source>
</reference>
<dbReference type="EMBL" id="CAJFCW020000005">
    <property type="protein sequence ID" value="CAG9117974.1"/>
    <property type="molecule type" value="Genomic_DNA"/>
</dbReference>
<evidence type="ECO:0000256" key="1">
    <source>
        <dbReference type="SAM" id="Phobius"/>
    </source>
</evidence>
<dbReference type="Proteomes" id="UP000783686">
    <property type="component" value="Unassembled WGS sequence"/>
</dbReference>
<gene>
    <name evidence="2" type="ORF">BOKJ2_LOCUS10245</name>
</gene>
<dbReference type="Proteomes" id="UP000614601">
    <property type="component" value="Unassembled WGS sequence"/>
</dbReference>
<keyword evidence="1" id="KW-0812">Transmembrane</keyword>
<evidence type="ECO:0000313" key="3">
    <source>
        <dbReference type="Proteomes" id="UP000614601"/>
    </source>
</evidence>